<evidence type="ECO:0000313" key="1">
    <source>
        <dbReference type="EMBL" id="KKK67662.1"/>
    </source>
</evidence>
<organism evidence="1">
    <name type="scientific">marine sediment metagenome</name>
    <dbReference type="NCBI Taxonomy" id="412755"/>
    <lineage>
        <taxon>unclassified sequences</taxon>
        <taxon>metagenomes</taxon>
        <taxon>ecological metagenomes</taxon>
    </lineage>
</organism>
<gene>
    <name evidence="1" type="ORF">LCGC14_2951840</name>
</gene>
<protein>
    <submittedName>
        <fullName evidence="1">Uncharacterized protein</fullName>
    </submittedName>
</protein>
<dbReference type="EMBL" id="LAZR01059499">
    <property type="protein sequence ID" value="KKK67662.1"/>
    <property type="molecule type" value="Genomic_DNA"/>
</dbReference>
<name>A0A0F8XES8_9ZZZZ</name>
<proteinExistence type="predicted"/>
<dbReference type="AlphaFoldDB" id="A0A0F8XES8"/>
<sequence>MKKEKQKRKPDLRITNIVPKNRKLRYGDFIKSLKVNKKDVYKSDFELYDTIFYKGYLMLADIATNQVNSQVQELEKEYPEKPTAKQWNEFIKKIKQLPVKVEGLNLVDLSIFSFDDPELKYFGLSVSMVVKG</sequence>
<feature type="non-terminal residue" evidence="1">
    <location>
        <position position="132"/>
    </location>
</feature>
<accession>A0A0F8XES8</accession>
<comment type="caution">
    <text evidence="1">The sequence shown here is derived from an EMBL/GenBank/DDBJ whole genome shotgun (WGS) entry which is preliminary data.</text>
</comment>
<reference evidence="1" key="1">
    <citation type="journal article" date="2015" name="Nature">
        <title>Complex archaea that bridge the gap between prokaryotes and eukaryotes.</title>
        <authorList>
            <person name="Spang A."/>
            <person name="Saw J.H."/>
            <person name="Jorgensen S.L."/>
            <person name="Zaremba-Niedzwiedzka K."/>
            <person name="Martijn J."/>
            <person name="Lind A.E."/>
            <person name="van Eijk R."/>
            <person name="Schleper C."/>
            <person name="Guy L."/>
            <person name="Ettema T.J."/>
        </authorList>
    </citation>
    <scope>NUCLEOTIDE SEQUENCE</scope>
</reference>